<protein>
    <submittedName>
        <fullName evidence="2">NR LBD domain-containing protein</fullName>
    </submittedName>
</protein>
<sequence length="585" mass="66346">MDVSSKDSLEIKTSSPTQVTGCYNVISNDHFINKDSFNSKDSFNNKGNLAPTPNSLFDSGVFGSEFDKGSTPSNCDTDSLNSFCNDSSSHNSPPQCQHLTGTTWKDIATNKNGCSLSTNYYMIPELACDVLLNKDKIEEDNCSEISCIEDVQDTIHNDLNVSYHWDEYIPSTWSEENGLDAMNMSLDGTIFHDLFNYAIEPGCVVEPNALKTNEMSSQTIEDLNIIESEKILLINSSIDSPNDSSTDNSSKVIVSPPHLTLKYILSQLDNYLQQYSDTKELDDTSFLAHSNNLITKKQKCNTKEVSKENVYLPLLNFLKLTFPSQKMKVLLNVVKKEENKQSLSKDRSQILENLTLKVYQYQKMINGNLYKDNKDWGLKEICKVGELAEILQFKIIMNSIVNAKKLRMNKDCIGNDKISQIMEEFYENIFVKNIKSTFLNLDLCKIILGDLERKIGRGRINNDGIKKEFLLLKHLADLHFLEHPQPTNKDSYSEAIIFEDLNLIRTFLNKGFKLLRMDDYYPLSNSHKLVLINQKNKSLYIYLFGIIFGISLVLATFAFHIFSDTNCCSKNGLVLNRKGNGDPAM</sequence>
<organism evidence="1 2">
    <name type="scientific">Rhabditophanes sp. KR3021</name>
    <dbReference type="NCBI Taxonomy" id="114890"/>
    <lineage>
        <taxon>Eukaryota</taxon>
        <taxon>Metazoa</taxon>
        <taxon>Ecdysozoa</taxon>
        <taxon>Nematoda</taxon>
        <taxon>Chromadorea</taxon>
        <taxon>Rhabditida</taxon>
        <taxon>Tylenchina</taxon>
        <taxon>Panagrolaimomorpha</taxon>
        <taxon>Strongyloidoidea</taxon>
        <taxon>Alloionematidae</taxon>
        <taxon>Rhabditophanes</taxon>
    </lineage>
</organism>
<evidence type="ECO:0000313" key="2">
    <source>
        <dbReference type="WBParaSite" id="RSKR_0001139850.1"/>
    </source>
</evidence>
<evidence type="ECO:0000313" key="1">
    <source>
        <dbReference type="Proteomes" id="UP000095286"/>
    </source>
</evidence>
<name>A0AC35UHJ3_9BILA</name>
<accession>A0AC35UHJ3</accession>
<dbReference type="Proteomes" id="UP000095286">
    <property type="component" value="Unplaced"/>
</dbReference>
<reference evidence="2" key="1">
    <citation type="submission" date="2016-11" db="UniProtKB">
        <authorList>
            <consortium name="WormBaseParasite"/>
        </authorList>
    </citation>
    <scope>IDENTIFICATION</scope>
    <source>
        <strain evidence="2">KR3021</strain>
    </source>
</reference>
<dbReference type="WBParaSite" id="RSKR_0001139850.1">
    <property type="protein sequence ID" value="RSKR_0001139850.1"/>
    <property type="gene ID" value="RSKR_0001139850"/>
</dbReference>
<proteinExistence type="predicted"/>